<protein>
    <recommendedName>
        <fullName evidence="16">UDP-N-acetylenolpyruvoylglucosamine reductase</fullName>
        <ecNumber evidence="16">1.3.1.98</ecNumber>
    </recommendedName>
    <alternativeName>
        <fullName evidence="16">UDP-N-acetylmuramate dehydrogenase</fullName>
    </alternativeName>
</protein>
<dbReference type="SUPFAM" id="SSF56194">
    <property type="entry name" value="Uridine diphospho-N-Acetylenolpyruvylglucosamine reductase, MurB, C-terminal domain"/>
    <property type="match status" value="1"/>
</dbReference>
<dbReference type="SUPFAM" id="SSF56176">
    <property type="entry name" value="FAD-binding/transporter-associated domain-like"/>
    <property type="match status" value="1"/>
</dbReference>
<gene>
    <name evidence="16 18" type="primary">murB</name>
    <name evidence="18" type="ORF">HF872_05760</name>
</gene>
<evidence type="ECO:0000256" key="4">
    <source>
        <dbReference type="ARBA" id="ARBA00004752"/>
    </source>
</evidence>
<dbReference type="EC" id="1.3.1.98" evidence="16"/>
<dbReference type="AlphaFoldDB" id="A0A848BTJ2"/>
<evidence type="ECO:0000256" key="5">
    <source>
        <dbReference type="ARBA" id="ARBA00022490"/>
    </source>
</evidence>
<dbReference type="EMBL" id="JABAFG010000007">
    <property type="protein sequence ID" value="NME28128.1"/>
    <property type="molecule type" value="Genomic_DNA"/>
</dbReference>
<keyword evidence="8 16" id="KW-0274">FAD</keyword>
<evidence type="ECO:0000256" key="8">
    <source>
        <dbReference type="ARBA" id="ARBA00022827"/>
    </source>
</evidence>
<dbReference type="GO" id="GO:0071555">
    <property type="term" value="P:cell wall organization"/>
    <property type="evidence" value="ECO:0007669"/>
    <property type="project" value="UniProtKB-KW"/>
</dbReference>
<evidence type="ECO:0000256" key="12">
    <source>
        <dbReference type="ARBA" id="ARBA00023002"/>
    </source>
</evidence>
<dbReference type="NCBIfam" id="TIGR00179">
    <property type="entry name" value="murB"/>
    <property type="match status" value="1"/>
</dbReference>
<dbReference type="HAMAP" id="MF_00037">
    <property type="entry name" value="MurB"/>
    <property type="match status" value="1"/>
</dbReference>
<dbReference type="Pfam" id="PF01565">
    <property type="entry name" value="FAD_binding_4"/>
    <property type="match status" value="1"/>
</dbReference>
<evidence type="ECO:0000313" key="18">
    <source>
        <dbReference type="EMBL" id="NME28128.1"/>
    </source>
</evidence>
<evidence type="ECO:0000313" key="19">
    <source>
        <dbReference type="Proteomes" id="UP000591071"/>
    </source>
</evidence>
<reference evidence="18 19" key="1">
    <citation type="submission" date="2020-04" db="EMBL/GenBank/DDBJ databases">
        <authorList>
            <person name="Hitch T.C.A."/>
            <person name="Wylensek D."/>
            <person name="Clavel T."/>
        </authorList>
    </citation>
    <scope>NUCLEOTIDE SEQUENCE [LARGE SCALE GENOMIC DNA]</scope>
    <source>
        <strain evidence="18 19">Oil-RF-744-FAT-WT-6-1</strain>
    </source>
</reference>
<keyword evidence="5 16" id="KW-0963">Cytoplasm</keyword>
<keyword evidence="12 16" id="KW-0560">Oxidoreductase</keyword>
<name>A0A848BTJ2_9FIRM</name>
<dbReference type="Gene3D" id="3.90.78.10">
    <property type="entry name" value="UDP-N-acetylenolpyruvoylglucosamine reductase, C-terminal domain"/>
    <property type="match status" value="1"/>
</dbReference>
<dbReference type="GO" id="GO:0009252">
    <property type="term" value="P:peptidoglycan biosynthetic process"/>
    <property type="evidence" value="ECO:0007669"/>
    <property type="project" value="UniProtKB-UniRule"/>
</dbReference>
<comment type="pathway">
    <text evidence="4 16">Cell wall biogenesis; peptidoglycan biosynthesis.</text>
</comment>
<evidence type="ECO:0000256" key="11">
    <source>
        <dbReference type="ARBA" id="ARBA00022984"/>
    </source>
</evidence>
<dbReference type="GO" id="GO:0071949">
    <property type="term" value="F:FAD binding"/>
    <property type="evidence" value="ECO:0007669"/>
    <property type="project" value="InterPro"/>
</dbReference>
<keyword evidence="11 16" id="KW-0573">Peptidoglycan synthesis</keyword>
<dbReference type="InterPro" id="IPR036318">
    <property type="entry name" value="FAD-bd_PCMH-like_sf"/>
</dbReference>
<evidence type="ECO:0000256" key="1">
    <source>
        <dbReference type="ARBA" id="ARBA00001974"/>
    </source>
</evidence>
<dbReference type="InterPro" id="IPR016169">
    <property type="entry name" value="FAD-bd_PCMH_sub2"/>
</dbReference>
<dbReference type="GO" id="GO:0005829">
    <property type="term" value="C:cytosol"/>
    <property type="evidence" value="ECO:0007669"/>
    <property type="project" value="TreeGrafter"/>
</dbReference>
<evidence type="ECO:0000256" key="7">
    <source>
        <dbReference type="ARBA" id="ARBA00022630"/>
    </source>
</evidence>
<keyword evidence="10 16" id="KW-0133">Cell shape</keyword>
<dbReference type="InterPro" id="IPR006094">
    <property type="entry name" value="Oxid_FAD_bind_N"/>
</dbReference>
<dbReference type="InterPro" id="IPR011601">
    <property type="entry name" value="MurB_C"/>
</dbReference>
<feature type="active site" evidence="16">
    <location>
        <position position="301"/>
    </location>
</feature>
<organism evidence="18 19">
    <name type="scientific">Megasphaera hexanoica</name>
    <dbReference type="NCBI Taxonomy" id="1675036"/>
    <lineage>
        <taxon>Bacteria</taxon>
        <taxon>Bacillati</taxon>
        <taxon>Bacillota</taxon>
        <taxon>Negativicutes</taxon>
        <taxon>Veillonellales</taxon>
        <taxon>Veillonellaceae</taxon>
        <taxon>Megasphaera</taxon>
    </lineage>
</organism>
<sequence>MINKYAMASMVSQLTQLIPQQQVLLDEPMGLHTTFAIGGPADVLVLPHTVKEMSQTIRLARQLELPVTVIGGGSNVLVLDGGIRGVVIQLNEMNKYLSCHDTKILASSGFMLKDVCQFAQKNSLTGMEFACGIPGTLGGAVFMNAGAYGGEMSHIVSRVRTVNRNGSVHTYKTADFEFGYRKSIFQRLQEFVVEVELQLSRGDQTKIQEQMDDLMERRRSKQPLEMHSAGSTFKRPPGYYAGTLIDQTGLKGLSCGDAQVSTKHAGFVVNTGHATARDVLAVIHEVQKRVEAAHGVHLEPEVRILGEEQN</sequence>
<evidence type="ECO:0000259" key="17">
    <source>
        <dbReference type="PROSITE" id="PS51387"/>
    </source>
</evidence>
<comment type="cofactor">
    <cofactor evidence="1 16">
        <name>FAD</name>
        <dbReference type="ChEBI" id="CHEBI:57692"/>
    </cofactor>
</comment>
<evidence type="ECO:0000256" key="14">
    <source>
        <dbReference type="ARBA" id="ARBA00023316"/>
    </source>
</evidence>
<dbReference type="PROSITE" id="PS51387">
    <property type="entry name" value="FAD_PCMH"/>
    <property type="match status" value="1"/>
</dbReference>
<comment type="function">
    <text evidence="2 16">Cell wall formation.</text>
</comment>
<comment type="similarity">
    <text evidence="16">Belongs to the MurB family.</text>
</comment>
<dbReference type="GO" id="GO:0008762">
    <property type="term" value="F:UDP-N-acetylmuramate dehydrogenase activity"/>
    <property type="evidence" value="ECO:0007669"/>
    <property type="project" value="UniProtKB-UniRule"/>
</dbReference>
<proteinExistence type="inferred from homology"/>
<dbReference type="UniPathway" id="UPA00219"/>
<evidence type="ECO:0000256" key="3">
    <source>
        <dbReference type="ARBA" id="ARBA00004496"/>
    </source>
</evidence>
<keyword evidence="9 16" id="KW-0521">NADP</keyword>
<dbReference type="PANTHER" id="PTHR21071">
    <property type="entry name" value="UDP-N-ACETYLENOLPYRUVOYLGLUCOSAMINE REDUCTASE"/>
    <property type="match status" value="1"/>
</dbReference>
<evidence type="ECO:0000256" key="6">
    <source>
        <dbReference type="ARBA" id="ARBA00022618"/>
    </source>
</evidence>
<keyword evidence="13 16" id="KW-0131">Cell cycle</keyword>
<dbReference type="InterPro" id="IPR016167">
    <property type="entry name" value="FAD-bd_PCMH_sub1"/>
</dbReference>
<feature type="active site" description="Proton donor" evidence="16">
    <location>
        <position position="231"/>
    </location>
</feature>
<comment type="caution">
    <text evidence="18">The sequence shown here is derived from an EMBL/GenBank/DDBJ whole genome shotgun (WGS) entry which is preliminary data.</text>
</comment>
<accession>A0A848BTJ2</accession>
<evidence type="ECO:0000256" key="16">
    <source>
        <dbReference type="HAMAP-Rule" id="MF_00037"/>
    </source>
</evidence>
<dbReference type="InterPro" id="IPR016166">
    <property type="entry name" value="FAD-bd_PCMH"/>
</dbReference>
<feature type="domain" description="FAD-binding PCMH-type" evidence="17">
    <location>
        <begin position="36"/>
        <end position="202"/>
    </location>
</feature>
<dbReference type="Pfam" id="PF02873">
    <property type="entry name" value="MurB_C"/>
    <property type="match status" value="1"/>
</dbReference>
<evidence type="ECO:0000256" key="9">
    <source>
        <dbReference type="ARBA" id="ARBA00022857"/>
    </source>
</evidence>
<comment type="catalytic activity">
    <reaction evidence="15 16">
        <text>UDP-N-acetyl-alpha-D-muramate + NADP(+) = UDP-N-acetyl-3-O-(1-carboxyvinyl)-alpha-D-glucosamine + NADPH + H(+)</text>
        <dbReference type="Rhea" id="RHEA:12248"/>
        <dbReference type="ChEBI" id="CHEBI:15378"/>
        <dbReference type="ChEBI" id="CHEBI:57783"/>
        <dbReference type="ChEBI" id="CHEBI:58349"/>
        <dbReference type="ChEBI" id="CHEBI:68483"/>
        <dbReference type="ChEBI" id="CHEBI:70757"/>
        <dbReference type="EC" id="1.3.1.98"/>
    </reaction>
</comment>
<feature type="active site" evidence="16">
    <location>
        <position position="181"/>
    </location>
</feature>
<dbReference type="GO" id="GO:0008360">
    <property type="term" value="P:regulation of cell shape"/>
    <property type="evidence" value="ECO:0007669"/>
    <property type="project" value="UniProtKB-KW"/>
</dbReference>
<dbReference type="InterPro" id="IPR003170">
    <property type="entry name" value="MurB"/>
</dbReference>
<dbReference type="InterPro" id="IPR036635">
    <property type="entry name" value="MurB_C_sf"/>
</dbReference>
<dbReference type="Gene3D" id="3.30.465.10">
    <property type="match status" value="1"/>
</dbReference>
<evidence type="ECO:0000256" key="15">
    <source>
        <dbReference type="ARBA" id="ARBA00048914"/>
    </source>
</evidence>
<evidence type="ECO:0000256" key="2">
    <source>
        <dbReference type="ARBA" id="ARBA00003921"/>
    </source>
</evidence>
<keyword evidence="14 16" id="KW-0961">Cell wall biogenesis/degradation</keyword>
<keyword evidence="7 16" id="KW-0285">Flavoprotein</keyword>
<evidence type="ECO:0000256" key="13">
    <source>
        <dbReference type="ARBA" id="ARBA00023306"/>
    </source>
</evidence>
<dbReference type="PANTHER" id="PTHR21071:SF4">
    <property type="entry name" value="UDP-N-ACETYLENOLPYRUVOYLGLUCOSAMINE REDUCTASE"/>
    <property type="match status" value="1"/>
</dbReference>
<dbReference type="Proteomes" id="UP000591071">
    <property type="component" value="Unassembled WGS sequence"/>
</dbReference>
<dbReference type="Gene3D" id="3.30.43.10">
    <property type="entry name" value="Uridine Diphospho-n-acetylenolpyruvylglucosamine Reductase, domain 2"/>
    <property type="match status" value="1"/>
</dbReference>
<dbReference type="GO" id="GO:0051301">
    <property type="term" value="P:cell division"/>
    <property type="evidence" value="ECO:0007669"/>
    <property type="project" value="UniProtKB-KW"/>
</dbReference>
<comment type="subcellular location">
    <subcellularLocation>
        <location evidence="3 16">Cytoplasm</location>
    </subcellularLocation>
</comment>
<evidence type="ECO:0000256" key="10">
    <source>
        <dbReference type="ARBA" id="ARBA00022960"/>
    </source>
</evidence>
<dbReference type="NCBIfam" id="NF010480">
    <property type="entry name" value="PRK13905.1"/>
    <property type="match status" value="1"/>
</dbReference>
<keyword evidence="6 16" id="KW-0132">Cell division</keyword>